<name>A0A9E2L7R4_9BACT</name>
<dbReference type="EMBL" id="JAHLFU010000214">
    <property type="protein sequence ID" value="MBU3854169.1"/>
    <property type="molecule type" value="Genomic_DNA"/>
</dbReference>
<keyword evidence="7" id="KW-0482">Metalloprotease</keyword>
<keyword evidence="3" id="KW-0645">Protease</keyword>
<dbReference type="GO" id="GO:0070573">
    <property type="term" value="F:metallodipeptidase activity"/>
    <property type="evidence" value="ECO:0007669"/>
    <property type="project" value="TreeGrafter"/>
</dbReference>
<proteinExistence type="inferred from homology"/>
<keyword evidence="4" id="KW-0479">Metal-binding</keyword>
<dbReference type="Proteomes" id="UP000823865">
    <property type="component" value="Unassembled WGS sequence"/>
</dbReference>
<evidence type="ECO:0000256" key="13">
    <source>
        <dbReference type="ARBA" id="ARBA00071271"/>
    </source>
</evidence>
<dbReference type="FunFam" id="3.40.630.10:FF:000015">
    <property type="entry name" value="Aminoacyl-histidine dipeptidase PepD"/>
    <property type="match status" value="1"/>
</dbReference>
<comment type="cofactor">
    <cofactor evidence="2">
        <name>Zn(2+)</name>
        <dbReference type="ChEBI" id="CHEBI:29105"/>
    </cofactor>
</comment>
<dbReference type="PANTHER" id="PTHR43501">
    <property type="entry name" value="CYTOSOL NON-SPECIFIC DIPEPTIDASE"/>
    <property type="match status" value="1"/>
</dbReference>
<reference evidence="19" key="2">
    <citation type="submission" date="2021-04" db="EMBL/GenBank/DDBJ databases">
        <authorList>
            <person name="Gilroy R."/>
        </authorList>
    </citation>
    <scope>NUCLEOTIDE SEQUENCE</scope>
    <source>
        <strain evidence="19">G3-2149</strain>
    </source>
</reference>
<comment type="catalytic activity">
    <reaction evidence="9">
        <text>Hydrolysis of dipeptides, preferentially hydrophobic dipeptides including prolyl amino acids.</text>
        <dbReference type="EC" id="3.4.13.18"/>
    </reaction>
</comment>
<gene>
    <name evidence="19" type="ORF">H9789_10230</name>
</gene>
<comment type="caution">
    <text evidence="19">The sequence shown here is derived from an EMBL/GenBank/DDBJ whole genome shotgun (WGS) entry which is preliminary data.</text>
</comment>
<keyword evidence="8" id="KW-0170">Cobalt</keyword>
<evidence type="ECO:0000256" key="4">
    <source>
        <dbReference type="ARBA" id="ARBA00022723"/>
    </source>
</evidence>
<dbReference type="SUPFAM" id="SSF53187">
    <property type="entry name" value="Zn-dependent exopeptidases"/>
    <property type="match status" value="1"/>
</dbReference>
<evidence type="ECO:0000256" key="12">
    <source>
        <dbReference type="ARBA" id="ARBA00061423"/>
    </source>
</evidence>
<dbReference type="PRINTS" id="PR00934">
    <property type="entry name" value="XHISDIPTASE"/>
</dbReference>
<evidence type="ECO:0000259" key="18">
    <source>
        <dbReference type="Pfam" id="PF07687"/>
    </source>
</evidence>
<keyword evidence="6" id="KW-0862">Zinc</keyword>
<dbReference type="GO" id="GO:0006508">
    <property type="term" value="P:proteolysis"/>
    <property type="evidence" value="ECO:0007669"/>
    <property type="project" value="UniProtKB-KW"/>
</dbReference>
<dbReference type="AlphaFoldDB" id="A0A9E2L7R4"/>
<evidence type="ECO:0000256" key="1">
    <source>
        <dbReference type="ARBA" id="ARBA00001941"/>
    </source>
</evidence>
<comment type="cofactor">
    <cofactor evidence="1">
        <name>Co(2+)</name>
        <dbReference type="ChEBI" id="CHEBI:48828"/>
    </cofactor>
</comment>
<evidence type="ECO:0000256" key="10">
    <source>
        <dbReference type="ARBA" id="ARBA00038976"/>
    </source>
</evidence>
<dbReference type="Gene3D" id="3.40.630.10">
    <property type="entry name" value="Zn peptidases"/>
    <property type="match status" value="2"/>
</dbReference>
<dbReference type="PIRSF" id="PIRSF016599">
    <property type="entry name" value="Xaa-His_dipept"/>
    <property type="match status" value="1"/>
</dbReference>
<dbReference type="GO" id="GO:0046872">
    <property type="term" value="F:metal ion binding"/>
    <property type="evidence" value="ECO:0007669"/>
    <property type="project" value="UniProtKB-KW"/>
</dbReference>
<evidence type="ECO:0000256" key="17">
    <source>
        <dbReference type="ARBA" id="ARBA00078074"/>
    </source>
</evidence>
<comment type="similarity">
    <text evidence="12">Belongs to the peptidase M20C family.</text>
</comment>
<accession>A0A9E2L7R4</accession>
<dbReference type="EC" id="3.4.13.18" evidence="10"/>
<evidence type="ECO:0000256" key="15">
    <source>
        <dbReference type="ARBA" id="ARBA00076004"/>
    </source>
</evidence>
<dbReference type="InterPro" id="IPR002933">
    <property type="entry name" value="Peptidase_M20"/>
</dbReference>
<evidence type="ECO:0000256" key="14">
    <source>
        <dbReference type="ARBA" id="ARBA00075285"/>
    </source>
</evidence>
<evidence type="ECO:0000313" key="20">
    <source>
        <dbReference type="Proteomes" id="UP000823865"/>
    </source>
</evidence>
<dbReference type="GO" id="GO:0005829">
    <property type="term" value="C:cytosol"/>
    <property type="evidence" value="ECO:0007669"/>
    <property type="project" value="TreeGrafter"/>
</dbReference>
<evidence type="ECO:0000256" key="16">
    <source>
        <dbReference type="ARBA" id="ARBA00077688"/>
    </source>
</evidence>
<evidence type="ECO:0000256" key="9">
    <source>
        <dbReference type="ARBA" id="ARBA00036421"/>
    </source>
</evidence>
<organism evidence="19 20">
    <name type="scientific">Candidatus Paraprevotella stercoravium</name>
    <dbReference type="NCBI Taxonomy" id="2838725"/>
    <lineage>
        <taxon>Bacteria</taxon>
        <taxon>Pseudomonadati</taxon>
        <taxon>Bacteroidota</taxon>
        <taxon>Bacteroidia</taxon>
        <taxon>Bacteroidales</taxon>
        <taxon>Prevotellaceae</taxon>
        <taxon>Paraprevotella</taxon>
    </lineage>
</organism>
<evidence type="ECO:0000256" key="11">
    <source>
        <dbReference type="ARBA" id="ARBA00044252"/>
    </source>
</evidence>
<dbReference type="Pfam" id="PF01546">
    <property type="entry name" value="Peptidase_M20"/>
    <property type="match status" value="1"/>
</dbReference>
<evidence type="ECO:0000256" key="2">
    <source>
        <dbReference type="ARBA" id="ARBA00001947"/>
    </source>
</evidence>
<sequence length="486" mass="53398">MSQIELKPKCVFDCFAEVNQVPRPSKKEEKMMAFLQDFAARHQLPCKLDACGNVLISKPATPGMENRKTVVLQSHMDMVCEKNRDVEFDFEKDAIQTYVDGEWMRAKGTTLGADDGIGVAMQMAVLAADDIQHGPLECLFTRDEETGLSGAFALEAGFMSGDILINLDSEDEGQLYVSCAGGAGTTAVFSYDTTPVPAGYFAFELKVKGLTGGHSGDDINKMRANANKVLGRFLYQSMQKYDLYLCDIQAGGLHNAIPREAAAVCAIPMKDKESIRVDWNIFAADVEEEYSVTEKNMEFLLESMETPAVAVDRGVACRLITAIQAVHNGILSMCQDIDLVETSSNLASIRMKAEEKQIVVVTSQRSSILSARKNMSATIKATFELAGAEVTVGDGYPGWKMNPDSEILKLSVETYKRLFGKKPKVLGIHAGLECGLFSEKYPHLDMVSFGPTLRGVHSPDERLLIPTVEKVWDHLLEILKNIPARA</sequence>
<evidence type="ECO:0000256" key="3">
    <source>
        <dbReference type="ARBA" id="ARBA00022670"/>
    </source>
</evidence>
<dbReference type="NCBIfam" id="TIGR01893">
    <property type="entry name" value="aa-his-dipept"/>
    <property type="match status" value="1"/>
</dbReference>
<protein>
    <recommendedName>
        <fullName evidence="13">Cytosol non-specific dipeptidase</fullName>
        <ecNumber evidence="10">3.4.13.18</ecNumber>
    </recommendedName>
    <alternativeName>
        <fullName evidence="16">Aminoacyl-histidine dipeptidase</fullName>
    </alternativeName>
    <alternativeName>
        <fullName evidence="15">Beta-alanyl-histidine dipeptidase</fullName>
    </alternativeName>
    <alternativeName>
        <fullName evidence="14">Carnosinase</fullName>
    </alternativeName>
    <alternativeName>
        <fullName evidence="11">Peptidase D</fullName>
    </alternativeName>
    <alternativeName>
        <fullName evidence="17">Xaa-His dipeptidase</fullName>
    </alternativeName>
</protein>
<keyword evidence="5" id="KW-0378">Hydrolase</keyword>
<dbReference type="CDD" id="cd03890">
    <property type="entry name" value="M20_pepD"/>
    <property type="match status" value="1"/>
</dbReference>
<evidence type="ECO:0000256" key="5">
    <source>
        <dbReference type="ARBA" id="ARBA00022801"/>
    </source>
</evidence>
<dbReference type="FunFam" id="3.40.630.10:FF:000018">
    <property type="entry name" value="Aminoacyl-histidine dipeptidase PepD"/>
    <property type="match status" value="1"/>
</dbReference>
<dbReference type="InterPro" id="IPR011650">
    <property type="entry name" value="Peptidase_M20_dimer"/>
</dbReference>
<feature type="domain" description="Peptidase M20 dimerisation" evidence="18">
    <location>
        <begin position="207"/>
        <end position="291"/>
    </location>
</feature>
<evidence type="ECO:0000256" key="8">
    <source>
        <dbReference type="ARBA" id="ARBA00023285"/>
    </source>
</evidence>
<dbReference type="InterPro" id="IPR001160">
    <property type="entry name" value="Peptidase_M20C"/>
</dbReference>
<evidence type="ECO:0000313" key="19">
    <source>
        <dbReference type="EMBL" id="MBU3854169.1"/>
    </source>
</evidence>
<evidence type="ECO:0000256" key="7">
    <source>
        <dbReference type="ARBA" id="ARBA00023049"/>
    </source>
</evidence>
<dbReference type="Pfam" id="PF07687">
    <property type="entry name" value="M20_dimer"/>
    <property type="match status" value="1"/>
</dbReference>
<reference evidence="19" key="1">
    <citation type="journal article" date="2021" name="PeerJ">
        <title>Extensive microbial diversity within the chicken gut microbiome revealed by metagenomics and culture.</title>
        <authorList>
            <person name="Gilroy R."/>
            <person name="Ravi A."/>
            <person name="Getino M."/>
            <person name="Pursley I."/>
            <person name="Horton D.L."/>
            <person name="Alikhan N.F."/>
            <person name="Baker D."/>
            <person name="Gharbi K."/>
            <person name="Hall N."/>
            <person name="Watson M."/>
            <person name="Adriaenssens E.M."/>
            <person name="Foster-Nyarko E."/>
            <person name="Jarju S."/>
            <person name="Secka A."/>
            <person name="Antonio M."/>
            <person name="Oren A."/>
            <person name="Chaudhuri R.R."/>
            <person name="La Ragione R."/>
            <person name="Hildebrand F."/>
            <person name="Pallen M.J."/>
        </authorList>
    </citation>
    <scope>NUCLEOTIDE SEQUENCE</scope>
    <source>
        <strain evidence="19">G3-2149</strain>
    </source>
</reference>
<evidence type="ECO:0000256" key="6">
    <source>
        <dbReference type="ARBA" id="ARBA00022833"/>
    </source>
</evidence>
<dbReference type="PANTHER" id="PTHR43501:SF1">
    <property type="entry name" value="CYTOSOL NON-SPECIFIC DIPEPTIDASE"/>
    <property type="match status" value="1"/>
</dbReference>